<dbReference type="Gene3D" id="3.40.50.1820">
    <property type="entry name" value="alpha/beta hydrolase"/>
    <property type="match status" value="1"/>
</dbReference>
<dbReference type="InterPro" id="IPR051601">
    <property type="entry name" value="Serine_prot/Carboxylest_S33"/>
</dbReference>
<dbReference type="Proteomes" id="UP000799753">
    <property type="component" value="Unassembled WGS sequence"/>
</dbReference>
<dbReference type="EMBL" id="MU006781">
    <property type="protein sequence ID" value="KAF2642349.1"/>
    <property type="molecule type" value="Genomic_DNA"/>
</dbReference>
<dbReference type="AlphaFoldDB" id="A0A6A6S3E8"/>
<name>A0A6A6S3E8_9PLEO</name>
<dbReference type="PANTHER" id="PTHR43248">
    <property type="entry name" value="2-SUCCINYL-6-HYDROXY-2,4-CYCLOHEXADIENE-1-CARBOXYLATE SYNTHASE"/>
    <property type="match status" value="1"/>
</dbReference>
<protein>
    <submittedName>
        <fullName evidence="5">Uncharacterized protein</fullName>
    </submittedName>
</protein>
<feature type="domain" description="Peptidase S33 tripeptidyl aminopeptidase-like C-terminal" evidence="4">
    <location>
        <begin position="379"/>
        <end position="484"/>
    </location>
</feature>
<dbReference type="OrthoDB" id="425534at2759"/>
<dbReference type="Pfam" id="PF08386">
    <property type="entry name" value="Abhydrolase_4"/>
    <property type="match status" value="1"/>
</dbReference>
<dbReference type="PANTHER" id="PTHR43248:SF25">
    <property type="entry name" value="AB HYDROLASE-1 DOMAIN-CONTAINING PROTEIN-RELATED"/>
    <property type="match status" value="1"/>
</dbReference>
<reference evidence="5" key="1">
    <citation type="journal article" date="2020" name="Stud. Mycol.">
        <title>101 Dothideomycetes genomes: a test case for predicting lifestyles and emergence of pathogens.</title>
        <authorList>
            <person name="Haridas S."/>
            <person name="Albert R."/>
            <person name="Binder M."/>
            <person name="Bloem J."/>
            <person name="Labutti K."/>
            <person name="Salamov A."/>
            <person name="Andreopoulos B."/>
            <person name="Baker S."/>
            <person name="Barry K."/>
            <person name="Bills G."/>
            <person name="Bluhm B."/>
            <person name="Cannon C."/>
            <person name="Castanera R."/>
            <person name="Culley D."/>
            <person name="Daum C."/>
            <person name="Ezra D."/>
            <person name="Gonzalez J."/>
            <person name="Henrissat B."/>
            <person name="Kuo A."/>
            <person name="Liang C."/>
            <person name="Lipzen A."/>
            <person name="Lutzoni F."/>
            <person name="Magnuson J."/>
            <person name="Mondo S."/>
            <person name="Nolan M."/>
            <person name="Ohm R."/>
            <person name="Pangilinan J."/>
            <person name="Park H.-J."/>
            <person name="Ramirez L."/>
            <person name="Alfaro M."/>
            <person name="Sun H."/>
            <person name="Tritt A."/>
            <person name="Yoshinaga Y."/>
            <person name="Zwiers L.-H."/>
            <person name="Turgeon B."/>
            <person name="Goodwin S."/>
            <person name="Spatafora J."/>
            <person name="Crous P."/>
            <person name="Grigoriev I."/>
        </authorList>
    </citation>
    <scope>NUCLEOTIDE SEQUENCE</scope>
    <source>
        <strain evidence="5">CBS 473.64</strain>
    </source>
</reference>
<evidence type="ECO:0000313" key="5">
    <source>
        <dbReference type="EMBL" id="KAF2642349.1"/>
    </source>
</evidence>
<feature type="domain" description="AB hydrolase-1" evidence="3">
    <location>
        <begin position="40"/>
        <end position="208"/>
    </location>
</feature>
<dbReference type="InterPro" id="IPR013595">
    <property type="entry name" value="Pept_S33_TAP-like_C"/>
</dbReference>
<evidence type="ECO:0000256" key="1">
    <source>
        <dbReference type="ARBA" id="ARBA00010088"/>
    </source>
</evidence>
<evidence type="ECO:0000259" key="3">
    <source>
        <dbReference type="Pfam" id="PF00561"/>
    </source>
</evidence>
<keyword evidence="2" id="KW-0378">Hydrolase</keyword>
<dbReference type="SUPFAM" id="SSF53474">
    <property type="entry name" value="alpha/beta-Hydrolases"/>
    <property type="match status" value="1"/>
</dbReference>
<accession>A0A6A6S3E8</accession>
<gene>
    <name evidence="5" type="ORF">P280DRAFT_447650</name>
</gene>
<evidence type="ECO:0000313" key="6">
    <source>
        <dbReference type="Proteomes" id="UP000799753"/>
    </source>
</evidence>
<dbReference type="InterPro" id="IPR029058">
    <property type="entry name" value="AB_hydrolase_fold"/>
</dbReference>
<sequence>MLLTVPLDYNNTAVGTTDIAFIKWTAPPSDTSYSNPAQDILINPGGPGISGVRELLIAIDRLKNAGGAQNNYVGFDPRGVNNSGPDLSCFTGRHHTKLLYEQGLNLPTSVHNENSLIESWGKAGAFGEWCSKVHSADNSTAKYANTVAVANDMRHYTELLAESKGEDPSKSQLWYWGVSYGTILGSTFASLFPNRIGRMILDGIVDAEDYYSGKLQNSMEDVDAVLDTFFPYCYDAGAVNCALWEPSPEAIKARFHSVVDNLKTNPATVATPGFSDFPSILTYKILQATLLGALYTPDIYYPIIASGLVALESGHAELIASSTGTGIRSESCDPDAQLPIVEDMEPPVFIMCNDANGRFLLNEYEDWVDHAKYLYNQSHYFGEAWSFLRLICRKLDIRGPPSQIFTGVPSAANTSQPILFVSNKIDPVTPLSAAKRMRANFGGAGLLVQNAAGHTSGSTMSRCTFGYFAKYFEDGTLPPEGKICEPDHLPFQDGTVDVMSRVGLGSALLDGWRV</sequence>
<evidence type="ECO:0000256" key="2">
    <source>
        <dbReference type="ARBA" id="ARBA00022801"/>
    </source>
</evidence>
<dbReference type="InterPro" id="IPR000073">
    <property type="entry name" value="AB_hydrolase_1"/>
</dbReference>
<proteinExistence type="inferred from homology"/>
<comment type="similarity">
    <text evidence="1">Belongs to the peptidase S33 family.</text>
</comment>
<keyword evidence="6" id="KW-1185">Reference proteome</keyword>
<evidence type="ECO:0000259" key="4">
    <source>
        <dbReference type="Pfam" id="PF08386"/>
    </source>
</evidence>
<organism evidence="5 6">
    <name type="scientific">Massarina eburnea CBS 473.64</name>
    <dbReference type="NCBI Taxonomy" id="1395130"/>
    <lineage>
        <taxon>Eukaryota</taxon>
        <taxon>Fungi</taxon>
        <taxon>Dikarya</taxon>
        <taxon>Ascomycota</taxon>
        <taxon>Pezizomycotina</taxon>
        <taxon>Dothideomycetes</taxon>
        <taxon>Pleosporomycetidae</taxon>
        <taxon>Pleosporales</taxon>
        <taxon>Massarineae</taxon>
        <taxon>Massarinaceae</taxon>
        <taxon>Massarina</taxon>
    </lineage>
</organism>
<dbReference type="GO" id="GO:0016787">
    <property type="term" value="F:hydrolase activity"/>
    <property type="evidence" value="ECO:0007669"/>
    <property type="project" value="UniProtKB-KW"/>
</dbReference>
<dbReference type="Pfam" id="PF00561">
    <property type="entry name" value="Abhydrolase_1"/>
    <property type="match status" value="1"/>
</dbReference>